<evidence type="ECO:0000313" key="4">
    <source>
        <dbReference type="Proteomes" id="UP000256304"/>
    </source>
</evidence>
<accession>A0A3D9SN84</accession>
<reference evidence="3 4" key="1">
    <citation type="submission" date="2018-08" db="EMBL/GenBank/DDBJ databases">
        <title>Genomic Encyclopedia of Type Strains, Phase III (KMG-III): the genomes of soil and plant-associated and newly described type strains.</title>
        <authorList>
            <person name="Whitman W."/>
        </authorList>
    </citation>
    <scope>NUCLEOTIDE SEQUENCE [LARGE SCALE GENOMIC DNA]</scope>
    <source>
        <strain evidence="3 4">CGMCC 1.10966</strain>
    </source>
</reference>
<dbReference type="EMBL" id="QTTN01000006">
    <property type="protein sequence ID" value="REE90559.1"/>
    <property type="molecule type" value="Genomic_DNA"/>
</dbReference>
<gene>
    <name evidence="3" type="ORF">A8990_10662</name>
</gene>
<dbReference type="Pfam" id="PF07853">
    <property type="entry name" value="DUF1648"/>
    <property type="match status" value="1"/>
</dbReference>
<dbReference type="AlphaFoldDB" id="A0A3D9SN84"/>
<comment type="caution">
    <text evidence="3">The sequence shown here is derived from an EMBL/GenBank/DDBJ whole genome shotgun (WGS) entry which is preliminary data.</text>
</comment>
<keyword evidence="4" id="KW-1185">Reference proteome</keyword>
<evidence type="ECO:0000256" key="1">
    <source>
        <dbReference type="SAM" id="Phobius"/>
    </source>
</evidence>
<feature type="transmembrane region" description="Helical" evidence="1">
    <location>
        <begin position="106"/>
        <end position="126"/>
    </location>
</feature>
<dbReference type="Proteomes" id="UP000256304">
    <property type="component" value="Unassembled WGS sequence"/>
</dbReference>
<sequence>MTAGIRNTGRVRVPASWYLVQCILIAASVIAAVLLWDRIPERLAVHYEIAFHPDRYEEKNGGSVFILNIIQLFLLALLMGAERVVTSDAAALGRGMPEEKQRQFRYANGLLLYVLSLVLVAFFSYVQATILYGWPIRGAMWATIILLICIIAGVAALIVYVRKLGIHMQNGDVGEGAGKWIAGGLLLQPAGPCASRAEAAWYRVDGQFRQTAWLGDFSRDIGGAVHHRWDRGLGVK</sequence>
<feature type="domain" description="DUF1648" evidence="2">
    <location>
        <begin position="23"/>
        <end position="71"/>
    </location>
</feature>
<keyword evidence="1" id="KW-0812">Transmembrane</keyword>
<protein>
    <submittedName>
        <fullName evidence="3">Uncharacterized protein DUF1648</fullName>
    </submittedName>
</protein>
<dbReference type="InterPro" id="IPR012867">
    <property type="entry name" value="DUF1648"/>
</dbReference>
<feature type="transmembrane region" description="Helical" evidence="1">
    <location>
        <begin position="15"/>
        <end position="36"/>
    </location>
</feature>
<proteinExistence type="predicted"/>
<evidence type="ECO:0000259" key="2">
    <source>
        <dbReference type="Pfam" id="PF07853"/>
    </source>
</evidence>
<organism evidence="3 4">
    <name type="scientific">Paenibacillus taihuensis</name>
    <dbReference type="NCBI Taxonomy" id="1156355"/>
    <lineage>
        <taxon>Bacteria</taxon>
        <taxon>Bacillati</taxon>
        <taxon>Bacillota</taxon>
        <taxon>Bacilli</taxon>
        <taxon>Bacillales</taxon>
        <taxon>Paenibacillaceae</taxon>
        <taxon>Paenibacillus</taxon>
    </lineage>
</organism>
<feature type="transmembrane region" description="Helical" evidence="1">
    <location>
        <begin position="138"/>
        <end position="161"/>
    </location>
</feature>
<dbReference type="RefSeq" id="WP_181909442.1">
    <property type="nucleotide sequence ID" value="NZ_QTTN01000006.1"/>
</dbReference>
<evidence type="ECO:0000313" key="3">
    <source>
        <dbReference type="EMBL" id="REE90559.1"/>
    </source>
</evidence>
<name>A0A3D9SN84_9BACL</name>
<keyword evidence="1" id="KW-0472">Membrane</keyword>
<feature type="transmembrane region" description="Helical" evidence="1">
    <location>
        <begin position="65"/>
        <end position="85"/>
    </location>
</feature>
<keyword evidence="1" id="KW-1133">Transmembrane helix</keyword>